<dbReference type="AlphaFoldDB" id="A0A329M4T9"/>
<evidence type="ECO:0000256" key="1">
    <source>
        <dbReference type="ARBA" id="ARBA00006068"/>
    </source>
</evidence>
<keyword evidence="3" id="KW-1133">Transmembrane helix</keyword>
<name>A0A329M4T9_9BACL</name>
<feature type="region of interest" description="Disordered" evidence="2">
    <location>
        <begin position="369"/>
        <end position="435"/>
    </location>
</feature>
<feature type="compositionally biased region" description="Gly residues" evidence="2">
    <location>
        <begin position="382"/>
        <end position="404"/>
    </location>
</feature>
<protein>
    <submittedName>
        <fullName evidence="5">Transcriptional regulator</fullName>
    </submittedName>
</protein>
<evidence type="ECO:0000256" key="3">
    <source>
        <dbReference type="SAM" id="Phobius"/>
    </source>
</evidence>
<comment type="caution">
    <text evidence="5">The sequence shown here is derived from an EMBL/GenBank/DDBJ whole genome shotgun (WGS) entry which is preliminary data.</text>
</comment>
<evidence type="ECO:0000259" key="4">
    <source>
        <dbReference type="Pfam" id="PF03816"/>
    </source>
</evidence>
<feature type="transmembrane region" description="Helical" evidence="3">
    <location>
        <begin position="66"/>
        <end position="88"/>
    </location>
</feature>
<dbReference type="PANTHER" id="PTHR33392">
    <property type="entry name" value="POLYISOPRENYL-TEICHOIC ACID--PEPTIDOGLYCAN TEICHOIC ACID TRANSFERASE TAGU"/>
    <property type="match status" value="1"/>
</dbReference>
<sequence length="435" mass="47875">MEESTQKSLCSKSQFSTKGPIVCVTIGRFLNDRHKRLPEKRVPMSQTTLPISPLPPRGNASRRKGWLIAAAVLFVILAVIGGYLYTVYDKANEVIDQIGTPEVVPEASMARTKPLSFLLLGVDFRKETASMNSDVIMAVTVNPERKSATIVSLPRDLHMDPRGLPERKANYYYPYFYNQDKNTAFTETKKTFGDFFGFNFDYMATIDFHAFEQTVDALGGLTIDVDMDMRYVDNEDGTDINLKKGTQLLNGKQALDFVRYRKSNRNTEESSDTERNMRQQQVIDKTLEKLKSFGGVLKMTEIMQAVGDGIKTDIPSVQIRDLLTTYFNINRENINFVHLEGDWVSPYIEVSDEDLDNARSALRQQLDLPALTPSPSPSGNPTSGGGATGTGTGGSTGTGTGTGGKATPKPTPKATPKPTPTPTKGPSVGENVYGE</sequence>
<keyword evidence="3" id="KW-0472">Membrane</keyword>
<keyword evidence="6" id="KW-1185">Reference proteome</keyword>
<dbReference type="InterPro" id="IPR004474">
    <property type="entry name" value="LytR_CpsA_psr"/>
</dbReference>
<comment type="similarity">
    <text evidence="1">Belongs to the LytR/CpsA/Psr (LCP) family.</text>
</comment>
<evidence type="ECO:0000313" key="6">
    <source>
        <dbReference type="Proteomes" id="UP000250369"/>
    </source>
</evidence>
<dbReference type="Gene3D" id="3.40.630.190">
    <property type="entry name" value="LCP protein"/>
    <property type="match status" value="1"/>
</dbReference>
<gene>
    <name evidence="5" type="ORF">DQG23_32020</name>
</gene>
<dbReference type="Pfam" id="PF03816">
    <property type="entry name" value="LytR_cpsA_psr"/>
    <property type="match status" value="1"/>
</dbReference>
<keyword evidence="3" id="KW-0812">Transmembrane</keyword>
<feature type="compositionally biased region" description="Pro residues" evidence="2">
    <location>
        <begin position="409"/>
        <end position="423"/>
    </location>
</feature>
<accession>A0A329M4T9</accession>
<dbReference type="PANTHER" id="PTHR33392:SF6">
    <property type="entry name" value="POLYISOPRENYL-TEICHOIC ACID--PEPTIDOGLYCAN TEICHOIC ACID TRANSFERASE TAGU"/>
    <property type="match status" value="1"/>
</dbReference>
<dbReference type="InterPro" id="IPR050922">
    <property type="entry name" value="LytR/CpsA/Psr_CW_biosynth"/>
</dbReference>
<reference evidence="5 6" key="1">
    <citation type="journal article" date="2009" name="Int. J. Syst. Evol. Microbiol.">
        <title>Paenibacillus contaminans sp. nov., isolated from a contaminated laboratory plate.</title>
        <authorList>
            <person name="Chou J.H."/>
            <person name="Lee J.H."/>
            <person name="Lin M.C."/>
            <person name="Chang P.S."/>
            <person name="Arun A.B."/>
            <person name="Young C.C."/>
            <person name="Chen W.M."/>
        </authorList>
    </citation>
    <scope>NUCLEOTIDE SEQUENCE [LARGE SCALE GENOMIC DNA]</scope>
    <source>
        <strain evidence="5 6">CKOBP-6</strain>
    </source>
</reference>
<proteinExistence type="inferred from homology"/>
<dbReference type="NCBIfam" id="TIGR00350">
    <property type="entry name" value="lytR_cpsA_psr"/>
    <property type="match status" value="1"/>
</dbReference>
<feature type="domain" description="Cell envelope-related transcriptional attenuator" evidence="4">
    <location>
        <begin position="132"/>
        <end position="291"/>
    </location>
</feature>
<evidence type="ECO:0000313" key="5">
    <source>
        <dbReference type="EMBL" id="RAV14196.1"/>
    </source>
</evidence>
<evidence type="ECO:0000256" key="2">
    <source>
        <dbReference type="SAM" id="MobiDB-lite"/>
    </source>
</evidence>
<dbReference type="Proteomes" id="UP000250369">
    <property type="component" value="Unassembled WGS sequence"/>
</dbReference>
<organism evidence="5 6">
    <name type="scientific">Paenibacillus contaminans</name>
    <dbReference type="NCBI Taxonomy" id="450362"/>
    <lineage>
        <taxon>Bacteria</taxon>
        <taxon>Bacillati</taxon>
        <taxon>Bacillota</taxon>
        <taxon>Bacilli</taxon>
        <taxon>Bacillales</taxon>
        <taxon>Paenibacillaceae</taxon>
        <taxon>Paenibacillus</taxon>
    </lineage>
</organism>
<dbReference type="EMBL" id="QMFB01000027">
    <property type="protein sequence ID" value="RAV14196.1"/>
    <property type="molecule type" value="Genomic_DNA"/>
</dbReference>